<keyword evidence="2" id="KW-0479">Metal-binding</keyword>
<keyword evidence="5" id="KW-0456">Lyase</keyword>
<dbReference type="PANTHER" id="PTHR43622">
    <property type="entry name" value="3-DEHYDROQUINATE SYNTHASE"/>
    <property type="match status" value="1"/>
</dbReference>
<feature type="domain" description="3-dehydroquinate synthase C-terminal" evidence="4">
    <location>
        <begin position="2"/>
        <end position="95"/>
    </location>
</feature>
<dbReference type="Pfam" id="PF24621">
    <property type="entry name" value="DHQS_C"/>
    <property type="match status" value="1"/>
</dbReference>
<evidence type="ECO:0000259" key="4">
    <source>
        <dbReference type="Pfam" id="PF24621"/>
    </source>
</evidence>
<sequence length="131" mass="14149">MEADEREAGVRALLNYGHTFGHAVELLSEFQIGHGEAVAIGMCCAGELAVRTGRWTRTENERQTRAVAALGLATKLPANCSVRGMLEAMRRDKKNRDGAVTLILPRKIGAAEIVRDVPDSEIAAALEAMYA</sequence>
<dbReference type="GO" id="GO:0046872">
    <property type="term" value="F:metal ion binding"/>
    <property type="evidence" value="ECO:0007669"/>
    <property type="project" value="UniProtKB-KW"/>
</dbReference>
<evidence type="ECO:0000256" key="3">
    <source>
        <dbReference type="ARBA" id="ARBA00023027"/>
    </source>
</evidence>
<evidence type="ECO:0000256" key="1">
    <source>
        <dbReference type="ARBA" id="ARBA00001941"/>
    </source>
</evidence>
<accession>A0A645JF33</accession>
<dbReference type="Gene3D" id="1.20.1090.10">
    <property type="entry name" value="Dehydroquinate synthase-like - alpha domain"/>
    <property type="match status" value="1"/>
</dbReference>
<comment type="cofactor">
    <cofactor evidence="1">
        <name>Co(2+)</name>
        <dbReference type="ChEBI" id="CHEBI:48828"/>
    </cofactor>
</comment>
<dbReference type="InterPro" id="IPR056179">
    <property type="entry name" value="DHQS_C"/>
</dbReference>
<dbReference type="PANTHER" id="PTHR43622:SF1">
    <property type="entry name" value="3-DEHYDROQUINATE SYNTHASE"/>
    <property type="match status" value="1"/>
</dbReference>
<keyword evidence="3" id="KW-0520">NAD</keyword>
<dbReference type="AlphaFoldDB" id="A0A645JF33"/>
<gene>
    <name evidence="5" type="primary">aroB_43</name>
    <name evidence="5" type="ORF">SDC9_206660</name>
</gene>
<dbReference type="InterPro" id="IPR050071">
    <property type="entry name" value="Dehydroquinate_synthase"/>
</dbReference>
<dbReference type="EMBL" id="VSSQ01132353">
    <property type="protein sequence ID" value="MPN58944.1"/>
    <property type="molecule type" value="Genomic_DNA"/>
</dbReference>
<organism evidence="5">
    <name type="scientific">bioreactor metagenome</name>
    <dbReference type="NCBI Taxonomy" id="1076179"/>
    <lineage>
        <taxon>unclassified sequences</taxon>
        <taxon>metagenomes</taxon>
        <taxon>ecological metagenomes</taxon>
    </lineage>
</organism>
<dbReference type="GO" id="GO:0003856">
    <property type="term" value="F:3-dehydroquinate synthase activity"/>
    <property type="evidence" value="ECO:0007669"/>
    <property type="project" value="UniProtKB-EC"/>
</dbReference>
<dbReference type="SUPFAM" id="SSF56796">
    <property type="entry name" value="Dehydroquinate synthase-like"/>
    <property type="match status" value="1"/>
</dbReference>
<name>A0A645JF33_9ZZZZ</name>
<comment type="caution">
    <text evidence="5">The sequence shown here is derived from an EMBL/GenBank/DDBJ whole genome shotgun (WGS) entry which is preliminary data.</text>
</comment>
<dbReference type="EC" id="4.2.3.4" evidence="5"/>
<evidence type="ECO:0000313" key="5">
    <source>
        <dbReference type="EMBL" id="MPN58944.1"/>
    </source>
</evidence>
<proteinExistence type="predicted"/>
<evidence type="ECO:0000256" key="2">
    <source>
        <dbReference type="ARBA" id="ARBA00022723"/>
    </source>
</evidence>
<reference evidence="5" key="1">
    <citation type="submission" date="2019-08" db="EMBL/GenBank/DDBJ databases">
        <authorList>
            <person name="Kucharzyk K."/>
            <person name="Murdoch R.W."/>
            <person name="Higgins S."/>
            <person name="Loffler F."/>
        </authorList>
    </citation>
    <scope>NUCLEOTIDE SEQUENCE</scope>
</reference>
<protein>
    <submittedName>
        <fullName evidence="5">3-dehydroquinate synthase</fullName>
        <ecNumber evidence="5">4.2.3.4</ecNumber>
    </submittedName>
</protein>